<dbReference type="Pfam" id="PF02348">
    <property type="entry name" value="CTP_transf_3"/>
    <property type="match status" value="1"/>
</dbReference>
<dbReference type="InterPro" id="IPR020039">
    <property type="entry name" value="PseF"/>
</dbReference>
<accession>A0ABT3A9V1</accession>
<gene>
    <name evidence="1" type="primary">pseF</name>
    <name evidence="1" type="ORF">OE749_12225</name>
</gene>
<dbReference type="Gene3D" id="3.90.550.10">
    <property type="entry name" value="Spore Coat Polysaccharide Biosynthesis Protein SpsA, Chain A"/>
    <property type="match status" value="1"/>
</dbReference>
<dbReference type="NCBIfam" id="TIGR03584">
    <property type="entry name" value="PseF"/>
    <property type="match status" value="1"/>
</dbReference>
<dbReference type="GO" id="GO:0016779">
    <property type="term" value="F:nucleotidyltransferase activity"/>
    <property type="evidence" value="ECO:0007669"/>
    <property type="project" value="UniProtKB-KW"/>
</dbReference>
<dbReference type="CDD" id="cd02513">
    <property type="entry name" value="CMP-NeuAc_Synthase"/>
    <property type="match status" value="1"/>
</dbReference>
<dbReference type="InterPro" id="IPR050793">
    <property type="entry name" value="CMP-NeuNAc_synthase"/>
</dbReference>
<dbReference type="SUPFAM" id="SSF53448">
    <property type="entry name" value="Nucleotide-diphospho-sugar transferases"/>
    <property type="match status" value="1"/>
</dbReference>
<name>A0ABT3A9V1_9ALTE</name>
<protein>
    <submittedName>
        <fullName evidence="1">Pseudaminic acid cytidylyltransferase</fullName>
        <ecNumber evidence="1">2.7.7.81</ecNumber>
    </submittedName>
</protein>
<evidence type="ECO:0000313" key="1">
    <source>
        <dbReference type="EMBL" id="MCV2885462.1"/>
    </source>
</evidence>
<reference evidence="1 2" key="1">
    <citation type="submission" date="2022-10" db="EMBL/GenBank/DDBJ databases">
        <title>Aestuariibacter sp. AA17 isolated from Montipora capitata coral fragment.</title>
        <authorList>
            <person name="Emsley S.A."/>
            <person name="Pfannmuller K.M."/>
            <person name="Loughran R.M."/>
            <person name="Shlafstein M."/>
            <person name="Papke E."/>
            <person name="Saw J.H."/>
            <person name="Ushijima B."/>
            <person name="Videau P."/>
        </authorList>
    </citation>
    <scope>NUCLEOTIDE SEQUENCE [LARGE SCALE GENOMIC DNA]</scope>
    <source>
        <strain evidence="1 2">AA17</strain>
    </source>
</reference>
<keyword evidence="1" id="KW-0548">Nucleotidyltransferase</keyword>
<keyword evidence="2" id="KW-1185">Reference proteome</keyword>
<organism evidence="1 2">
    <name type="scientific">Fluctibacter corallii</name>
    <dbReference type="NCBI Taxonomy" id="2984329"/>
    <lineage>
        <taxon>Bacteria</taxon>
        <taxon>Pseudomonadati</taxon>
        <taxon>Pseudomonadota</taxon>
        <taxon>Gammaproteobacteria</taxon>
        <taxon>Alteromonadales</taxon>
        <taxon>Alteromonadaceae</taxon>
        <taxon>Fluctibacter</taxon>
    </lineage>
</organism>
<dbReference type="EMBL" id="JAOWKX010000006">
    <property type="protein sequence ID" value="MCV2885462.1"/>
    <property type="molecule type" value="Genomic_DNA"/>
</dbReference>
<keyword evidence="1" id="KW-0808">Transferase</keyword>
<dbReference type="InterPro" id="IPR029044">
    <property type="entry name" value="Nucleotide-diphossugar_trans"/>
</dbReference>
<proteinExistence type="predicted"/>
<dbReference type="PANTHER" id="PTHR21485">
    <property type="entry name" value="HAD SUPERFAMILY MEMBERS CMAS AND KDSC"/>
    <property type="match status" value="1"/>
</dbReference>
<dbReference type="PANTHER" id="PTHR21485:SF6">
    <property type="entry name" value="N-ACYLNEURAMINATE CYTIDYLYLTRANSFERASE-RELATED"/>
    <property type="match status" value="1"/>
</dbReference>
<evidence type="ECO:0000313" key="2">
    <source>
        <dbReference type="Proteomes" id="UP001652504"/>
    </source>
</evidence>
<comment type="caution">
    <text evidence="1">The sequence shown here is derived from an EMBL/GenBank/DDBJ whole genome shotgun (WGS) entry which is preliminary data.</text>
</comment>
<dbReference type="RefSeq" id="WP_263712754.1">
    <property type="nucleotide sequence ID" value="NZ_JAOWKX010000006.1"/>
</dbReference>
<sequence>MSQLKNLAIIPARGGSKRIPAKNIKEFAGKPLIAYSIEAAKQSGLFEKIIVSTDSEAVKEVALHYGADVPFLRPENLSDDYTGTRPVTVHAIEFCQSRFFTPDFACCIYATAPFLQPDFLKQGLDALTTKQDKSFAFSVTSYPFPIQRALKMTDKQGTEAMFPASIGKRSQDLEEAYHDAGQFYWGRTEDYLSSKTIFSDHSIPIVLPRHLVQDIDTPEDWYRAELMYQAYVRGVKHD</sequence>
<dbReference type="Proteomes" id="UP001652504">
    <property type="component" value="Unassembled WGS sequence"/>
</dbReference>
<dbReference type="EC" id="2.7.7.81" evidence="1"/>
<dbReference type="InterPro" id="IPR003329">
    <property type="entry name" value="Cytidylyl_trans"/>
</dbReference>